<keyword evidence="6" id="KW-1185">Reference proteome</keyword>
<evidence type="ECO:0000256" key="1">
    <source>
        <dbReference type="ARBA" id="ARBA00009717"/>
    </source>
</evidence>
<dbReference type="SUPFAM" id="SSF53649">
    <property type="entry name" value="Alkaline phosphatase-like"/>
    <property type="match status" value="1"/>
</dbReference>
<dbReference type="Gene3D" id="3.40.720.10">
    <property type="entry name" value="Alkaline Phosphatase, subunit A"/>
    <property type="match status" value="2"/>
</dbReference>
<dbReference type="NCBIfam" id="TIGR01409">
    <property type="entry name" value="TAT_signal_seq"/>
    <property type="match status" value="1"/>
</dbReference>
<dbReference type="InterPro" id="IPR017767">
    <property type="entry name" value="PC-PLC"/>
</dbReference>
<dbReference type="InterPro" id="IPR007312">
    <property type="entry name" value="Phosphoesterase"/>
</dbReference>
<dbReference type="Pfam" id="PF04185">
    <property type="entry name" value="Phosphoesterase"/>
    <property type="match status" value="2"/>
</dbReference>
<dbReference type="InterPro" id="IPR008475">
    <property type="entry name" value="PLipase_C_C"/>
</dbReference>
<evidence type="ECO:0000256" key="2">
    <source>
        <dbReference type="ARBA" id="ARBA00012018"/>
    </source>
</evidence>
<dbReference type="Proteomes" id="UP000651112">
    <property type="component" value="Unassembled WGS sequence"/>
</dbReference>
<comment type="caution">
    <text evidence="5">The sequence shown here is derived from an EMBL/GenBank/DDBJ whole genome shotgun (WGS) entry which is preliminary data.</text>
</comment>
<reference evidence="5 6" key="1">
    <citation type="submission" date="2020-08" db="EMBL/GenBank/DDBJ databases">
        <title>Sphingobacterium sp. DN00404 isolated from aquaculture water.</title>
        <authorList>
            <person name="Zhang M."/>
        </authorList>
    </citation>
    <scope>NUCLEOTIDE SEQUENCE [LARGE SCALE GENOMIC DNA]</scope>
    <source>
        <strain evidence="5 6">KCTC 42746</strain>
    </source>
</reference>
<dbReference type="InterPro" id="IPR017850">
    <property type="entry name" value="Alkaline_phosphatase_core_sf"/>
</dbReference>
<dbReference type="InterPro" id="IPR006311">
    <property type="entry name" value="TAT_signal"/>
</dbReference>
<comment type="similarity">
    <text evidence="1">Belongs to the bacterial phospholipase C family.</text>
</comment>
<accession>A0ABR7XLZ7</accession>
<dbReference type="PROSITE" id="PS51318">
    <property type="entry name" value="TAT"/>
    <property type="match status" value="1"/>
</dbReference>
<dbReference type="EMBL" id="JACNYL010000001">
    <property type="protein sequence ID" value="MBD1420180.1"/>
    <property type="molecule type" value="Genomic_DNA"/>
</dbReference>
<gene>
    <name evidence="5" type="ORF">H8B21_01225</name>
</gene>
<proteinExistence type="inferred from homology"/>
<dbReference type="InterPro" id="IPR019546">
    <property type="entry name" value="TAT_signal_bac_arc"/>
</dbReference>
<dbReference type="RefSeq" id="WP_190311977.1">
    <property type="nucleotide sequence ID" value="NZ_JACNYL010000001.1"/>
</dbReference>
<evidence type="ECO:0000259" key="4">
    <source>
        <dbReference type="Pfam" id="PF05506"/>
    </source>
</evidence>
<dbReference type="PANTHER" id="PTHR31956:SF1">
    <property type="entry name" value="NON-SPECIFIC PHOSPHOLIPASE C1"/>
    <property type="match status" value="1"/>
</dbReference>
<feature type="domain" description="Bacterial phospholipase C C-terminal" evidence="4">
    <location>
        <begin position="638"/>
        <end position="740"/>
    </location>
</feature>
<evidence type="ECO:0000256" key="3">
    <source>
        <dbReference type="ARBA" id="ARBA00022801"/>
    </source>
</evidence>
<protein>
    <recommendedName>
        <fullName evidence="2">phospholipase C</fullName>
        <ecNumber evidence="2">3.1.4.3</ecNumber>
    </recommendedName>
</protein>
<dbReference type="Pfam" id="PF05506">
    <property type="entry name" value="PLipase_C_C"/>
    <property type="match status" value="1"/>
</dbReference>
<evidence type="ECO:0000313" key="5">
    <source>
        <dbReference type="EMBL" id="MBD1420180.1"/>
    </source>
</evidence>
<dbReference type="EC" id="3.1.4.3" evidence="2"/>
<name>A0ABR7XLZ7_9SPHI</name>
<keyword evidence="3" id="KW-0378">Hydrolase</keyword>
<evidence type="ECO:0000313" key="6">
    <source>
        <dbReference type="Proteomes" id="UP000651112"/>
    </source>
</evidence>
<dbReference type="NCBIfam" id="TIGR03396">
    <property type="entry name" value="PC_PLC"/>
    <property type="match status" value="1"/>
</dbReference>
<dbReference type="PANTHER" id="PTHR31956">
    <property type="entry name" value="NON-SPECIFIC PHOSPHOLIPASE C4-RELATED"/>
    <property type="match status" value="1"/>
</dbReference>
<organism evidence="5 6">
    <name type="scientific">Sphingobacterium chuzhouense</name>
    <dbReference type="NCBI Taxonomy" id="1742264"/>
    <lineage>
        <taxon>Bacteria</taxon>
        <taxon>Pseudomonadati</taxon>
        <taxon>Bacteroidota</taxon>
        <taxon>Sphingobacteriia</taxon>
        <taxon>Sphingobacteriales</taxon>
        <taxon>Sphingobacteriaceae</taxon>
        <taxon>Sphingobacterium</taxon>
    </lineage>
</organism>
<sequence>MSKETRRDFIKKSALLTGVAGLSTILPQSIQRAFAINPEIGSTYLDAEHVVMLMLENRSFDHCFGTLKGVRGFNDPRALTLANGNPVWLQSNKAGHTYAPFRLNIYDTKSTWMGALPHGRHDQVDAYNEAKYDKWLDFKRSSNKKYADMPLTLGYYNREDLPFNYAMADAFTICDQNFCSAMTSTHPNRLYFWTGTIRDPRDPNTKAFIRNPDLKTGEMTWKTFPERLEENGVSWRIYQNDLGTGGGFQDEERAWVSNYNCNPLEFFPRYNVKFFDRNIKSLQRQVETLPVEIDVLEKNVFLYDIHTENYRKIREAISIKKKILADAQKEIEKFTPENFDKLSKKEKNLYYKAFSTNKQDPDFRKLTTVNNEDSENSKSFEVPKGDLFYEFRKDVNAGSLPTVSWLVAPHYFSDHPSKPMYGPWYISEILDILTKNESVWKKTIFIVTYDENDGYFDHVPPFTSPDLSKPDGGKCSRNIDPKAEYIQVEDELEMGVSKGGARGAPIGLGYRVPLLIASPWSRGGKVCSQVFDHTSSLLFLEHFVNEKFGLAIKDENISEWRRTVCGNLTAAFDPYDSSESDRIAFLKRDPFIGKIRNATNKPVPTGYKRFSTSEIEEIKRAPHQSALLPKQEEGICISSALPYELYVTGCLSNDRKQFTINMHVGKNVFGNRSAGSPFSIYASNGFRNRDGKYEKMKNWQYAVTAGNTLNDEWTIDFFENKDYHLTVYGPNGFYREFNGNQDDPEIVVECVYEKDASNPRKLTGNIQLVFQKIKNKDFNISIKDKSYGAQTINRKVRESDNQIVIDLHKSFGWYDFEIQIQGYKNYKQRYAGRVETGKRGYTDPVIGGLSNIAK</sequence>